<dbReference type="InterPro" id="IPR027417">
    <property type="entry name" value="P-loop_NTPase"/>
</dbReference>
<dbReference type="GO" id="GO:0005524">
    <property type="term" value="F:ATP binding"/>
    <property type="evidence" value="ECO:0007669"/>
    <property type="project" value="UniProtKB-KW"/>
</dbReference>
<keyword evidence="5" id="KW-0175">Coiled coil</keyword>
<evidence type="ECO:0000256" key="3">
    <source>
        <dbReference type="ARBA" id="ARBA00022806"/>
    </source>
</evidence>
<evidence type="ECO:0000256" key="4">
    <source>
        <dbReference type="ARBA" id="ARBA00022840"/>
    </source>
</evidence>
<dbReference type="EMBL" id="SWKV01000005">
    <property type="protein sequence ID" value="KAF3045979.1"/>
    <property type="molecule type" value="Genomic_DNA"/>
</dbReference>
<dbReference type="SMART" id="SM00490">
    <property type="entry name" value="HELICc"/>
    <property type="match status" value="1"/>
</dbReference>
<protein>
    <recommendedName>
        <fullName evidence="11">ATP binding</fullName>
    </recommendedName>
</protein>
<dbReference type="InterPro" id="IPR052431">
    <property type="entry name" value="SKI2_subfamily_helicases"/>
</dbReference>
<dbReference type="GO" id="GO:0003676">
    <property type="term" value="F:nucleic acid binding"/>
    <property type="evidence" value="ECO:0007669"/>
    <property type="project" value="InterPro"/>
</dbReference>
<keyword evidence="1" id="KW-0547">Nucleotide-binding</keyword>
<comment type="caution">
    <text evidence="9">The sequence shown here is derived from an EMBL/GenBank/DDBJ whole genome shotgun (WGS) entry which is preliminary data.</text>
</comment>
<dbReference type="PROSITE" id="PS51192">
    <property type="entry name" value="HELICASE_ATP_BIND_1"/>
    <property type="match status" value="1"/>
</dbReference>
<evidence type="ECO:0000259" key="8">
    <source>
        <dbReference type="PROSITE" id="PS51194"/>
    </source>
</evidence>
<evidence type="ECO:0000313" key="10">
    <source>
        <dbReference type="Proteomes" id="UP000758155"/>
    </source>
</evidence>
<feature type="domain" description="Helicase ATP-binding" evidence="7">
    <location>
        <begin position="772"/>
        <end position="941"/>
    </location>
</feature>
<dbReference type="OrthoDB" id="2320933at2759"/>
<dbReference type="GO" id="GO:0016787">
    <property type="term" value="F:hydrolase activity"/>
    <property type="evidence" value="ECO:0007669"/>
    <property type="project" value="UniProtKB-KW"/>
</dbReference>
<feature type="region of interest" description="Disordered" evidence="6">
    <location>
        <begin position="531"/>
        <end position="572"/>
    </location>
</feature>
<feature type="coiled-coil region" evidence="5">
    <location>
        <begin position="611"/>
        <end position="638"/>
    </location>
</feature>
<evidence type="ECO:0000256" key="6">
    <source>
        <dbReference type="SAM" id="MobiDB-lite"/>
    </source>
</evidence>
<dbReference type="InterPro" id="IPR001650">
    <property type="entry name" value="Helicase_C-like"/>
</dbReference>
<dbReference type="Pfam" id="PF26076">
    <property type="entry name" value="WHD_DDX60"/>
    <property type="match status" value="1"/>
</dbReference>
<gene>
    <name evidence="9" type="ORF">E8E12_009731</name>
</gene>
<dbReference type="CDD" id="cd18795">
    <property type="entry name" value="SF2_C_Ski2"/>
    <property type="match status" value="1"/>
</dbReference>
<keyword evidence="4" id="KW-0067">ATP-binding</keyword>
<evidence type="ECO:0008006" key="11">
    <source>
        <dbReference type="Google" id="ProtNLM"/>
    </source>
</evidence>
<feature type="region of interest" description="Disordered" evidence="6">
    <location>
        <begin position="1097"/>
        <end position="1118"/>
    </location>
</feature>
<dbReference type="SUPFAM" id="SSF52540">
    <property type="entry name" value="P-loop containing nucleoside triphosphate hydrolases"/>
    <property type="match status" value="1"/>
</dbReference>
<feature type="domain" description="Helicase C-terminal" evidence="8">
    <location>
        <begin position="1204"/>
        <end position="1377"/>
    </location>
</feature>
<dbReference type="InterPro" id="IPR014001">
    <property type="entry name" value="Helicase_ATP-bd"/>
</dbReference>
<dbReference type="Pfam" id="PF00270">
    <property type="entry name" value="DEAD"/>
    <property type="match status" value="1"/>
</dbReference>
<dbReference type="FunFam" id="3.40.50.300:FF:001039">
    <property type="entry name" value="ATP-dependent RNA helicase DDX60"/>
    <property type="match status" value="1"/>
</dbReference>
<keyword evidence="2" id="KW-0378">Hydrolase</keyword>
<organism evidence="9 10">
    <name type="scientific">Didymella heteroderae</name>
    <dbReference type="NCBI Taxonomy" id="1769908"/>
    <lineage>
        <taxon>Eukaryota</taxon>
        <taxon>Fungi</taxon>
        <taxon>Dikarya</taxon>
        <taxon>Ascomycota</taxon>
        <taxon>Pezizomycotina</taxon>
        <taxon>Dothideomycetes</taxon>
        <taxon>Pleosporomycetidae</taxon>
        <taxon>Pleosporales</taxon>
        <taxon>Pleosporineae</taxon>
        <taxon>Didymellaceae</taxon>
        <taxon>Didymella</taxon>
    </lineage>
</organism>
<dbReference type="CDD" id="cd18025">
    <property type="entry name" value="DEXHc_DDX60"/>
    <property type="match status" value="1"/>
</dbReference>
<dbReference type="PROSITE" id="PS51194">
    <property type="entry name" value="HELICASE_CTER"/>
    <property type="match status" value="1"/>
</dbReference>
<dbReference type="Proteomes" id="UP000758155">
    <property type="component" value="Unassembled WGS sequence"/>
</dbReference>
<dbReference type="InterPro" id="IPR059032">
    <property type="entry name" value="WHD_DDX60"/>
</dbReference>
<dbReference type="SMART" id="SM00487">
    <property type="entry name" value="DEXDc"/>
    <property type="match status" value="1"/>
</dbReference>
<dbReference type="PANTHER" id="PTHR44533:SF4">
    <property type="entry name" value="DEAD_H RNA HELICASE, PUTATIVE-RELATED"/>
    <property type="match status" value="1"/>
</dbReference>
<proteinExistence type="predicted"/>
<dbReference type="Pfam" id="PF23002">
    <property type="entry name" value="PIN-like_DDX60"/>
    <property type="match status" value="1"/>
</dbReference>
<feature type="compositionally biased region" description="Acidic residues" evidence="6">
    <location>
        <begin position="1745"/>
        <end position="1770"/>
    </location>
</feature>
<dbReference type="GO" id="GO:0005737">
    <property type="term" value="C:cytoplasm"/>
    <property type="evidence" value="ECO:0007669"/>
    <property type="project" value="TreeGrafter"/>
</dbReference>
<dbReference type="InterPro" id="IPR055124">
    <property type="entry name" value="PIN-like_DDX60"/>
</dbReference>
<dbReference type="Gene3D" id="3.40.50.300">
    <property type="entry name" value="P-loop containing nucleotide triphosphate hydrolases"/>
    <property type="match status" value="2"/>
</dbReference>
<dbReference type="Pfam" id="PF00271">
    <property type="entry name" value="Helicase_C"/>
    <property type="match status" value="1"/>
</dbReference>
<keyword evidence="10" id="KW-1185">Reference proteome</keyword>
<evidence type="ECO:0000256" key="2">
    <source>
        <dbReference type="ARBA" id="ARBA00022801"/>
    </source>
</evidence>
<dbReference type="InterPro" id="IPR011545">
    <property type="entry name" value="DEAD/DEAH_box_helicase_dom"/>
</dbReference>
<accession>A0A9P5C461</accession>
<reference evidence="9" key="1">
    <citation type="submission" date="2019-04" db="EMBL/GenBank/DDBJ databases">
        <title>Sequencing of skin fungus with MAO and IRED activity.</title>
        <authorList>
            <person name="Marsaioli A.J."/>
            <person name="Bonatto J.M.C."/>
            <person name="Reis Junior O."/>
        </authorList>
    </citation>
    <scope>NUCLEOTIDE SEQUENCE</scope>
    <source>
        <strain evidence="9">28M1</strain>
    </source>
</reference>
<evidence type="ECO:0000256" key="5">
    <source>
        <dbReference type="SAM" id="Coils"/>
    </source>
</evidence>
<name>A0A9P5C461_9PLEO</name>
<sequence>MAVDSSTVSSQAETKDQILQWYSKLFSRRVDLVGDFAGSERFLIHGESLLLHCFSDAQIDFEPGLQLLHASYAVEKFLHGLVSRRCNFHIAFFDDYQDLCVPQDASPAVSEKYLLARSAIIRHLQVNLRPVHPDIEIKVFSSTTSEAFEEYLSTTDVYFVLCHDGASTRDVRKKQVFKKDLEDLKGEDKSLQERHEHYKASLRIFIYSMMQRGYSAALVNGVEFQDTKAIASVLEHSRAMNLTVPQQTTQSDSNTEADTTALQKSLATIKSSNEHAFTEREYLAVLIASKFASKTKDHQDFAIALLRHTALLSELSLPDRLMHYQEPSQDSRTLILEFCKEARQALAQPSWSEEAGKEAAACDVADLIDGRLFAACLQNSSAPPSDLFQHLARAASALCGQEELVKAHDASSTSGKSNGNVQESEDGTSYRLLPFNNEIFDKHLAPVHLKVAKSDGKVDSTSAVIFREVSHWHNSKPLQSKSGPVVKDEKAAKKALRRNQFFMAEMTTYAASLTNAVGRALEPETIYVGASASKPSTPVPSRPGTPTQDPADKRGKKQGGKPGGKPGGKNKNQAKQEMLANIAATSAKKNEDSAEKQIKAWVVVCEGLEKQADLTTRYEKAKKHLLSLNNELKRKALEAEVRTYMLNVLLKMWIEHCRKDDKEEGLYTAALIFDAVRAICSLSSVTKTIAACLKSTIDRLKLPSLKVPNTEGDRNLPFAFVLDETSSADLSLSLSPEEFQLLYCGPYFDRTMDSAPDSRVPFEPDAWQRKVLDEIDARRSLLVVAPTSAGKTFISFYAMKQVLESGNDDVLVYVAPTKALVNQIAAEVQARFSKNYKYANSVWGIHTRDTRVNNPTGCQILVTVPHILQIMLLSPSNAKGWSERVKWIIFDEVHCIGQAEDGLIWEQLLLMAPCPIIALSATVGNAEAFSDWLSSTQKAAGNDLTMVQHKHRYSDLRKFLYIPPKDAAKRVAAALPLSTNRTFARLGLDDVPNFTFMHPVASLTNRKRGMPSDFSLEARDCYFLWQSMTKHQTKDYPVDKSLTPSNMLPKVMRKADIISWETGLKELLAKWMADENSPFEAVRKDFSTSVNKSALQIKESGTSESVPDDVEADDPASNHDVDNILPLLTELHQQDALPGIIFNYDRAVCERMCRTVLTQLEEAESEWKKTSPKWAEKLREWEEYKKEVARRAKQGVRAAKGTTKEEQMMEAANREVSPFATFDPDRPLEGFHFANTKRLSSEELRNHEKELRYRGVDEIFIQGLQRGIGVHHAGMNRKYRYAVEVLFRRGYLRVVIATGTLALGINMPCKTVVFSGDSIFLTALNYRQAAGRAGRRGFDSLGNVVFHGVSLSKINKLISSRLPDLNGHFPITTTLVLRLFSLLHDSDNSPFAVRCVNALLSQPRVYLGGEESKMTVLHHLRFSIEYLRRQSLLSPEGTPLNFAGAVSHLYFTENSSFAFHALLKNGYFHELCNKINTNQDSVLRELMLTMSHLFGRLQCRQADEEFVQEVVKGSPSVVFLPDMPENAVSVLRKHNKQTLDIFTSYVRTFVEQHIQEPDNKLPLTTTVVGGKSASRSAPKVRSSFVALSGHNDTFASIHDLCTTSRSGVFLEEAVVPYVGIYPEDSDLPLNAYLYDFFMHGNATAVVTANRIRRGDIWFVLNDFSMVLATIVTSLTNFMNLGTESDLDFIDVRGGGDDEEEDLEDKLQGVADAAGPESGVQGARGPAQQQNLPVQLAKKKKKVVESWDDEAESESSEGENWDDGEDSEEEKGEVAWDEQTGLLNVLKAFKLLKADFDTKFRAMWA</sequence>
<dbReference type="PANTHER" id="PTHR44533">
    <property type="entry name" value="DEAD/H RNA HELICASE, PUTATIVE-RELATED"/>
    <property type="match status" value="1"/>
</dbReference>
<evidence type="ECO:0000259" key="7">
    <source>
        <dbReference type="PROSITE" id="PS51192"/>
    </source>
</evidence>
<feature type="region of interest" description="Disordered" evidence="6">
    <location>
        <begin position="1712"/>
        <end position="1774"/>
    </location>
</feature>
<evidence type="ECO:0000313" key="9">
    <source>
        <dbReference type="EMBL" id="KAF3045979.1"/>
    </source>
</evidence>
<feature type="coiled-coil region" evidence="5">
    <location>
        <begin position="174"/>
        <end position="201"/>
    </location>
</feature>
<evidence type="ECO:0000256" key="1">
    <source>
        <dbReference type="ARBA" id="ARBA00022741"/>
    </source>
</evidence>
<dbReference type="GO" id="GO:0004386">
    <property type="term" value="F:helicase activity"/>
    <property type="evidence" value="ECO:0007669"/>
    <property type="project" value="UniProtKB-KW"/>
</dbReference>
<keyword evidence="3" id="KW-0347">Helicase</keyword>